<evidence type="ECO:0000313" key="2">
    <source>
        <dbReference type="EMBL" id="KAK0673234.1"/>
    </source>
</evidence>
<name>A0AA40DFL1_9PEZI</name>
<feature type="transmembrane region" description="Helical" evidence="1">
    <location>
        <begin position="35"/>
        <end position="53"/>
    </location>
</feature>
<accession>A0AA40DFL1</accession>
<organism evidence="2 3">
    <name type="scientific">Cercophora samala</name>
    <dbReference type="NCBI Taxonomy" id="330535"/>
    <lineage>
        <taxon>Eukaryota</taxon>
        <taxon>Fungi</taxon>
        <taxon>Dikarya</taxon>
        <taxon>Ascomycota</taxon>
        <taxon>Pezizomycotina</taxon>
        <taxon>Sordariomycetes</taxon>
        <taxon>Sordariomycetidae</taxon>
        <taxon>Sordariales</taxon>
        <taxon>Lasiosphaeriaceae</taxon>
        <taxon>Cercophora</taxon>
    </lineage>
</organism>
<protein>
    <submittedName>
        <fullName evidence="2">Uncharacterized protein</fullName>
    </submittedName>
</protein>
<keyword evidence="1" id="KW-0812">Transmembrane</keyword>
<reference evidence="2" key="1">
    <citation type="submission" date="2023-06" db="EMBL/GenBank/DDBJ databases">
        <title>Genome-scale phylogeny and comparative genomics of the fungal order Sordariales.</title>
        <authorList>
            <consortium name="Lawrence Berkeley National Laboratory"/>
            <person name="Hensen N."/>
            <person name="Bonometti L."/>
            <person name="Westerberg I."/>
            <person name="Brannstrom I.O."/>
            <person name="Guillou S."/>
            <person name="Cros-Aarteil S."/>
            <person name="Calhoun S."/>
            <person name="Haridas S."/>
            <person name="Kuo A."/>
            <person name="Mondo S."/>
            <person name="Pangilinan J."/>
            <person name="Riley R."/>
            <person name="Labutti K."/>
            <person name="Andreopoulos B."/>
            <person name="Lipzen A."/>
            <person name="Chen C."/>
            <person name="Yanf M."/>
            <person name="Daum C."/>
            <person name="Ng V."/>
            <person name="Clum A."/>
            <person name="Steindorff A."/>
            <person name="Ohm R."/>
            <person name="Martin F."/>
            <person name="Silar P."/>
            <person name="Natvig D."/>
            <person name="Lalanne C."/>
            <person name="Gautier V."/>
            <person name="Ament-Velasquez S.L."/>
            <person name="Kruys A."/>
            <person name="Hutchinson M.I."/>
            <person name="Powell A.J."/>
            <person name="Barry K."/>
            <person name="Miller A.N."/>
            <person name="Grigoriev I.V."/>
            <person name="Debuchy R."/>
            <person name="Gladieux P."/>
            <person name="Thoren M.H."/>
            <person name="Johannesson H."/>
        </authorList>
    </citation>
    <scope>NUCLEOTIDE SEQUENCE</scope>
    <source>
        <strain evidence="2">CBS 307.81</strain>
    </source>
</reference>
<dbReference type="AlphaFoldDB" id="A0AA40DFL1"/>
<dbReference type="EMBL" id="JAULSY010000007">
    <property type="protein sequence ID" value="KAK0673234.1"/>
    <property type="molecule type" value="Genomic_DNA"/>
</dbReference>
<dbReference type="Proteomes" id="UP001174997">
    <property type="component" value="Unassembled WGS sequence"/>
</dbReference>
<proteinExistence type="predicted"/>
<evidence type="ECO:0000256" key="1">
    <source>
        <dbReference type="SAM" id="Phobius"/>
    </source>
</evidence>
<sequence length="54" mass="6593">MVGKGGIIFYQATFSNDIYMPFIYLHPFFAFWHSWRHFIFFLLSIFFSQVCIFL</sequence>
<keyword evidence="1" id="KW-0472">Membrane</keyword>
<keyword evidence="1" id="KW-1133">Transmembrane helix</keyword>
<comment type="caution">
    <text evidence="2">The sequence shown here is derived from an EMBL/GenBank/DDBJ whole genome shotgun (WGS) entry which is preliminary data.</text>
</comment>
<evidence type="ECO:0000313" key="3">
    <source>
        <dbReference type="Proteomes" id="UP001174997"/>
    </source>
</evidence>
<keyword evidence="3" id="KW-1185">Reference proteome</keyword>
<gene>
    <name evidence="2" type="ORF">QBC41DRAFT_311778</name>
</gene>